<accession>A0ACC2XMR0</accession>
<reference evidence="1" key="1">
    <citation type="submission" date="2023-04" db="EMBL/GenBank/DDBJ databases">
        <title>Draft Genome sequencing of Naganishia species isolated from polar environments using Oxford Nanopore Technology.</title>
        <authorList>
            <person name="Leo P."/>
            <person name="Venkateswaran K."/>
        </authorList>
    </citation>
    <scope>NUCLEOTIDE SEQUENCE</scope>
    <source>
        <strain evidence="1">MNA-CCFEE 5425</strain>
    </source>
</reference>
<dbReference type="EMBL" id="JASBWU010000001">
    <property type="protein sequence ID" value="KAJ9125273.1"/>
    <property type="molecule type" value="Genomic_DNA"/>
</dbReference>
<dbReference type="Proteomes" id="UP001243375">
    <property type="component" value="Unassembled WGS sequence"/>
</dbReference>
<protein>
    <submittedName>
        <fullName evidence="1">Uncharacterized protein</fullName>
    </submittedName>
</protein>
<proteinExistence type="predicted"/>
<evidence type="ECO:0000313" key="1">
    <source>
        <dbReference type="EMBL" id="KAJ9125273.1"/>
    </source>
</evidence>
<name>A0ACC2XMR0_9TREE</name>
<keyword evidence="2" id="KW-1185">Reference proteome</keyword>
<sequence length="1322" mass="145027">MEDPPRRLAETTRTARTDNDNVLTAIVPPHRHVHYTTNQAEDIDDLQQKQAITRIGKDGLSPVPSFKPENMINNGDTPNSYNLDGDVADFETRLPPPSIHARRNRQQKRSMTFPDEYMNGRTNRTGLETTLDPAQGINSGLGFGFASSRRGSLRLQTGSVVANNILSSPSSDDEDSFHSGPNLSFRKERTHVAVTSPLAMAGPSRYPGMLQLSLPQQLQGEYREVSPRTVQRRRMASTGGGRSPDISPAGNTVPTPRGIATSPLSTTPPVGALPRLQAIGQQERPRRLSIQSLSAGKHDRTASKLRRISTDDYVSAGGHRRKSSSHWVLHDSLPFMAGSGESTTSMTTPIPSRPPSRHRRDSTMSAVHPTNASSSKPTTNKQQQRPQQGSRASEDHHSSTHGPSGDESMNEEKQDIAKTVGRKRKQSEDLQAAQADRLRQQQRSMSTPVMMSAVPEFAEYGINGDGNGNSNNSNGLFVLESREKTRRRPWRGMEDMGLESALEAVQKPQNDAASSAVLENLLHSIDLANAMRLIQKQTVIPSEVHEDDNDPASSPTVRVSRNVGKFRNMTAGNGKMAEIFVPHAPPPILYSPEQQDGSAGLQRKAEQHRALATGGGGHVAFTHPGVEVSSSEDAHSVLSGGQTLHHLPLPTQGRASRLSTSSSIPSGLLGSRRHVSTPSSLVSGNHKAIESGTTKNQPFMATGTTGAIPEPNNKHKRSISERFGLNRHLLGHVKRGKVGAPVGRSAAGEFEVDEEAAWEAKDIAKFQERIQSSLLELSHHPRAEKLAYQARSYLQGYYSNVFASIRDRELDPDPIYVFDPLAVIRWRKAVREEEALRVAYETTRTSAKAFSPGSGTASFDPRVRTPSKSANSPDMSNGNGQPASRPLHSAELLNRVDQSDTAKHLKVSPALREWVVTPSEIVAYLNCKGVVDHFVPSSEFEHPVWGEMPRIDRSPSTMTASSTHSRSLTSPSSRMWQMKATSNLQHRPPSSAHGPEGAEGALHGRKDSLETSDRFASVIKSPLQRIRRHMHPHHDRENYPQSAAASDTENDGIKGSRRHALLYTAQRFKIGQSTKEQVQHVETAPTMSHESIPRPQSSTTELPPPQKVDLKVDTLHTSGRQSPLAPPAPTTSQADEFDVLPVEVDEAEYRKKLRTLQSVENAMNRTPVAEREGQALVKDFITTVESFRARHGCSILENDLRKMRRVQLGYVGLSRMPQANGHAKSNGAATEKSANAEQNESSKEPAEISQVSAFNPMNAVKEVIEDLHERYNVAIQQAVEVCQQQDTVQRHVSELLPEAETLLSKIGDQVRKVSMNEGFPTD</sequence>
<evidence type="ECO:0000313" key="2">
    <source>
        <dbReference type="Proteomes" id="UP001243375"/>
    </source>
</evidence>
<gene>
    <name evidence="1" type="ORF">QFC22_000228</name>
</gene>
<organism evidence="1 2">
    <name type="scientific">Naganishia vaughanmartiniae</name>
    <dbReference type="NCBI Taxonomy" id="1424756"/>
    <lineage>
        <taxon>Eukaryota</taxon>
        <taxon>Fungi</taxon>
        <taxon>Dikarya</taxon>
        <taxon>Basidiomycota</taxon>
        <taxon>Agaricomycotina</taxon>
        <taxon>Tremellomycetes</taxon>
        <taxon>Filobasidiales</taxon>
        <taxon>Filobasidiaceae</taxon>
        <taxon>Naganishia</taxon>
    </lineage>
</organism>
<comment type="caution">
    <text evidence="1">The sequence shown here is derived from an EMBL/GenBank/DDBJ whole genome shotgun (WGS) entry which is preliminary data.</text>
</comment>